<evidence type="ECO:0000313" key="2">
    <source>
        <dbReference type="EMBL" id="TIX51557.1"/>
    </source>
</evidence>
<dbReference type="AlphaFoldDB" id="A0A4V4U8W0"/>
<evidence type="ECO:0000313" key="3">
    <source>
        <dbReference type="Proteomes" id="UP000309389"/>
    </source>
</evidence>
<comment type="caution">
    <text evidence="2">The sequence shown here is derived from an EMBL/GenBank/DDBJ whole genome shotgun (WGS) entry which is preliminary data.</text>
</comment>
<dbReference type="InterPro" id="IPR036188">
    <property type="entry name" value="FAD/NAD-bd_sf"/>
</dbReference>
<dbReference type="Pfam" id="PF13450">
    <property type="entry name" value="NAD_binding_8"/>
    <property type="match status" value="1"/>
</dbReference>
<dbReference type="RefSeq" id="WP_136692343.1">
    <property type="nucleotide sequence ID" value="NZ_SSHH01000001.1"/>
</dbReference>
<dbReference type="InterPro" id="IPR002937">
    <property type="entry name" value="Amino_oxidase"/>
</dbReference>
<reference evidence="2 3" key="1">
    <citation type="submission" date="2019-04" db="EMBL/GenBank/DDBJ databases">
        <title>Altererythrobacter aquimixticola sp. nov., isolated from sediment of junction between the ocean and a freshwater spring.</title>
        <authorList>
            <person name="Yoon J.-H."/>
        </authorList>
    </citation>
    <scope>NUCLEOTIDE SEQUENCE [LARGE SCALE GENOMIC DNA]</scope>
    <source>
        <strain evidence="2 3">SSKS-13</strain>
    </source>
</reference>
<proteinExistence type="predicted"/>
<dbReference type="PRINTS" id="PR00419">
    <property type="entry name" value="ADXRDTASE"/>
</dbReference>
<dbReference type="Gene3D" id="3.90.660.10">
    <property type="match status" value="1"/>
</dbReference>
<dbReference type="Pfam" id="PF01593">
    <property type="entry name" value="Amino_oxidase"/>
    <property type="match status" value="1"/>
</dbReference>
<dbReference type="GO" id="GO:0016491">
    <property type="term" value="F:oxidoreductase activity"/>
    <property type="evidence" value="ECO:0007669"/>
    <property type="project" value="InterPro"/>
</dbReference>
<keyword evidence="3" id="KW-1185">Reference proteome</keyword>
<dbReference type="OrthoDB" id="5792777at2"/>
<dbReference type="Gene3D" id="3.50.50.60">
    <property type="entry name" value="FAD/NAD(P)-binding domain"/>
    <property type="match status" value="1"/>
</dbReference>
<evidence type="ECO:0000259" key="1">
    <source>
        <dbReference type="Pfam" id="PF01593"/>
    </source>
</evidence>
<feature type="domain" description="Amine oxidase" evidence="1">
    <location>
        <begin position="99"/>
        <end position="317"/>
    </location>
</feature>
<organism evidence="2 3">
    <name type="scientific">Alteraurantiacibacter aquimixticola</name>
    <dbReference type="NCBI Taxonomy" id="2489173"/>
    <lineage>
        <taxon>Bacteria</taxon>
        <taxon>Pseudomonadati</taxon>
        <taxon>Pseudomonadota</taxon>
        <taxon>Alphaproteobacteria</taxon>
        <taxon>Sphingomonadales</taxon>
        <taxon>Erythrobacteraceae</taxon>
        <taxon>Alteraurantiacibacter</taxon>
    </lineage>
</organism>
<protein>
    <submittedName>
        <fullName evidence="2">FAD-dependent oxidoreductase</fullName>
    </submittedName>
</protein>
<name>A0A4V4U8W0_9SPHN</name>
<dbReference type="Proteomes" id="UP000309389">
    <property type="component" value="Unassembled WGS sequence"/>
</dbReference>
<dbReference type="PANTHER" id="PTHR16128:SF5">
    <property type="entry name" value="FAD_NAD(P)-BINDING OXIDOREDUCTASE FAMILY PROTEIN"/>
    <property type="match status" value="1"/>
</dbReference>
<dbReference type="EMBL" id="SSHH01000001">
    <property type="protein sequence ID" value="TIX51557.1"/>
    <property type="molecule type" value="Genomic_DNA"/>
</dbReference>
<accession>A0A4V4U8W0</accession>
<dbReference type="SUPFAM" id="SSF51905">
    <property type="entry name" value="FAD/NAD(P)-binding domain"/>
    <property type="match status" value="1"/>
</dbReference>
<dbReference type="PANTHER" id="PTHR16128">
    <property type="entry name" value="FAD/NAD(P)-BINDING OXIDOREDUCTASE FAMILY PROTEIN"/>
    <property type="match status" value="1"/>
</dbReference>
<gene>
    <name evidence="2" type="ORF">E5222_03635</name>
</gene>
<sequence>MSDNTSTSRHVAIIGAGMAGMSCARRLGESGWRVSLFDKGRGPGGRMSTRWMEHNGQQLRFDHGAQYFTADDALMARQVDEWHAAGVVERWPPDRPGAWVGAPCMNAPLKHMAQSLDISFATRIEMIERGEGGYRLRAKDAQLPDTFDDVVIAVPAEQAAMLAFPIDRELVRLAVSIRSAPCWTLMCAFGERLDAAHDSYRSESAIAWAARNNAKPGRGEAECWVIQAGAEWSRQHLESRPDAIAAALLAEFAELTGIVQPKPVAEAAHRWRYAFPAASDRGYLWDSGTRMGACGDWLRGPTVGDAWMSGRLLADAIFSGG</sequence>